<dbReference type="SUPFAM" id="SSF51395">
    <property type="entry name" value="FMN-linked oxidoreductases"/>
    <property type="match status" value="1"/>
</dbReference>
<dbReference type="PANTHER" id="PTHR43303:SF3">
    <property type="entry name" value="BLR3436 PROTEIN"/>
    <property type="match status" value="1"/>
</dbReference>
<protein>
    <submittedName>
        <fullName evidence="3">DUF6158 family protein</fullName>
    </submittedName>
</protein>
<evidence type="ECO:0000313" key="3">
    <source>
        <dbReference type="EMBL" id="WRL66526.1"/>
    </source>
</evidence>
<evidence type="ECO:0000256" key="1">
    <source>
        <dbReference type="SAM" id="MobiDB-lite"/>
    </source>
</evidence>
<dbReference type="InterPro" id="IPR044152">
    <property type="entry name" value="YqjM-like"/>
</dbReference>
<dbReference type="EMBL" id="CP141261">
    <property type="protein sequence ID" value="WRL66526.1"/>
    <property type="molecule type" value="Genomic_DNA"/>
</dbReference>
<organism evidence="3 4">
    <name type="scientific">Blastococcus brunescens</name>
    <dbReference type="NCBI Taxonomy" id="1564165"/>
    <lineage>
        <taxon>Bacteria</taxon>
        <taxon>Bacillati</taxon>
        <taxon>Actinomycetota</taxon>
        <taxon>Actinomycetes</taxon>
        <taxon>Geodermatophilales</taxon>
        <taxon>Geodermatophilaceae</taxon>
        <taxon>Blastococcus</taxon>
    </lineage>
</organism>
<dbReference type="RefSeq" id="WP_324277838.1">
    <property type="nucleotide sequence ID" value="NZ_CP141261.1"/>
</dbReference>
<feature type="region of interest" description="Disordered" evidence="1">
    <location>
        <begin position="215"/>
        <end position="305"/>
    </location>
</feature>
<keyword evidence="4" id="KW-1185">Reference proteome</keyword>
<dbReference type="Gene3D" id="3.20.20.70">
    <property type="entry name" value="Aldolase class I"/>
    <property type="match status" value="1"/>
</dbReference>
<dbReference type="InterPro" id="IPR001155">
    <property type="entry name" value="OxRdtase_FMN_N"/>
</dbReference>
<dbReference type="Pfam" id="PF00724">
    <property type="entry name" value="Oxidored_FMN"/>
    <property type="match status" value="1"/>
</dbReference>
<dbReference type="InterPro" id="IPR013785">
    <property type="entry name" value="Aldolase_TIM"/>
</dbReference>
<feature type="domain" description="NADH:flavin oxidoreductase/NADH oxidase N-terminal" evidence="2">
    <location>
        <begin position="2"/>
        <end position="199"/>
    </location>
</feature>
<reference evidence="3 4" key="1">
    <citation type="submission" date="2023-12" db="EMBL/GenBank/DDBJ databases">
        <title>Blastococcus brunescens sp. nov., an actonobacterium isolated from sandstone collected in sahara desert.</title>
        <authorList>
            <person name="Gtari M."/>
            <person name="Ghodhbane F."/>
        </authorList>
    </citation>
    <scope>NUCLEOTIDE SEQUENCE [LARGE SCALE GENOMIC DNA]</scope>
    <source>
        <strain evidence="3 4">BMG 8361</strain>
    </source>
</reference>
<dbReference type="Proteomes" id="UP001324287">
    <property type="component" value="Chromosome"/>
</dbReference>
<gene>
    <name evidence="3" type="ORF">U6N30_14600</name>
</gene>
<name>A0ABZ1B9U8_9ACTN</name>
<dbReference type="Pfam" id="PF19655">
    <property type="entry name" value="DUF6158"/>
    <property type="match status" value="1"/>
</dbReference>
<dbReference type="PANTHER" id="PTHR43303">
    <property type="entry name" value="NADPH DEHYDROGENASE C23G7.10C-RELATED"/>
    <property type="match status" value="1"/>
</dbReference>
<proteinExistence type="predicted"/>
<evidence type="ECO:0000259" key="2">
    <source>
        <dbReference type="Pfam" id="PF00724"/>
    </source>
</evidence>
<sequence length="484" mass="52951">MPRELTESELAEIRDEFVRSAEAAARAGFDVLELHCAHGYLLSSFISPLANRRTDRYGGSLENRLRFPLEVFDAVRAAWPAERPMTVRISATDWHEGGTDVDDAVAVARAFAEHGADGIDVSTGQVVKAERPAFGRSYQTPYADRIRNEVGREFGCAVIAVGAISSYDDVNSILLAGRADLCALGRPHLYDPQWTLHAAADQEYAGAGAVWPKPFAAGSRRPQTGRSEGPVHASNSSGTASRVLATPAGGPDRRHRMTPPRPATTMIPARSPSTDRRTAPDRATGAHQRVPAESNEGAAMSDRQGIPARELSDEELERQGVHAHAMRHWVFLHGTAEQFRTHTERMLELEQEYLRRHPQRTWQGSGDAPGAPSRDDRIRDLVQTFSRAITALLDEEPAPGSATGTTPRPDPAEAQAALLRRFAESPGGRLHKLEAHQIARQLTPDSHLVASLYRQDPPLLQAERDARVITDAGRAWLQEHGVPA</sequence>
<evidence type="ECO:0000313" key="4">
    <source>
        <dbReference type="Proteomes" id="UP001324287"/>
    </source>
</evidence>
<accession>A0ABZ1B9U8</accession>
<dbReference type="InterPro" id="IPR046156">
    <property type="entry name" value="DUF6158"/>
</dbReference>